<evidence type="ECO:0000313" key="2">
    <source>
        <dbReference type="Proteomes" id="UP000192491"/>
    </source>
</evidence>
<accession>A0A1Y1QWH6</accession>
<dbReference type="Proteomes" id="UP000192491">
    <property type="component" value="Unassembled WGS sequence"/>
</dbReference>
<organism evidence="1 2">
    <name type="scientific">Thiothrix lacustris</name>
    <dbReference type="NCBI Taxonomy" id="525917"/>
    <lineage>
        <taxon>Bacteria</taxon>
        <taxon>Pseudomonadati</taxon>
        <taxon>Pseudomonadota</taxon>
        <taxon>Gammaproteobacteria</taxon>
        <taxon>Thiotrichales</taxon>
        <taxon>Thiotrichaceae</taxon>
        <taxon>Thiothrix</taxon>
    </lineage>
</organism>
<reference evidence="1 2" key="1">
    <citation type="submission" date="2017-01" db="EMBL/GenBank/DDBJ databases">
        <title>Novel large sulfur bacteria in the metagenomes of groundwater-fed chemosynthetic microbial mats in the Lake Huron basin.</title>
        <authorList>
            <person name="Sharrar A.M."/>
            <person name="Flood B.E."/>
            <person name="Bailey J.V."/>
            <person name="Jones D.S."/>
            <person name="Biddanda B."/>
            <person name="Ruberg S.A."/>
            <person name="Marcus D.N."/>
            <person name="Dick G.J."/>
        </authorList>
    </citation>
    <scope>NUCLEOTIDE SEQUENCE [LARGE SCALE GENOMIC DNA]</scope>
    <source>
        <strain evidence="1">A8</strain>
    </source>
</reference>
<dbReference type="AlphaFoldDB" id="A0A1Y1QWH6"/>
<protein>
    <submittedName>
        <fullName evidence="1">Uncharacterized protein</fullName>
    </submittedName>
</protein>
<gene>
    <name evidence="1" type="ORF">BWK73_06725</name>
</gene>
<comment type="caution">
    <text evidence="1">The sequence shown here is derived from an EMBL/GenBank/DDBJ whole genome shotgun (WGS) entry which is preliminary data.</text>
</comment>
<dbReference type="EMBL" id="MTEJ01000014">
    <property type="protein sequence ID" value="OQX15429.1"/>
    <property type="molecule type" value="Genomic_DNA"/>
</dbReference>
<evidence type="ECO:0000313" key="1">
    <source>
        <dbReference type="EMBL" id="OQX15429.1"/>
    </source>
</evidence>
<proteinExistence type="predicted"/>
<sequence length="614" mass="70085">MASISVKAIPANAVEGKPVLVEVDINRTGLSETGEKKYYRLDLLHDDNTCIQKISIIPEDVTSHLWCDTWGLKINNYKIKATYPVTIDGAYFPNIVPEVDCFVLRVHGSETNVNAKVTMQRASSEATKDQALWTAIRNRSQALEFSRYQAFINIVFDKDTSKSNGAISSAIRGQIDSVSRNFGLNITDPIVIHSSYAYSLLKFATRIFVTLSSKFKPVGNNWMVDINGNNLSEGISNNDLTVQLERYLREYSSQEILPYIGRVVNALVTINDNPSFAYAKDNSPLFQELIWSYWHEEGMLVQTMNAIAMRFQNERSSPNDPLAELEISPLRPLNNMIWGYIQDEHNRLTVRRRDNEYSHHYGLKLLGRAASNRNVADDRSKFIEAFHNLLYRAAAFHREDSDTTVIANAFPLLNALKDVHLIMAEGAHNQFGDMPIQARTEMMTMQWMLAQEEMQQFLRGRYMVPYQEGWMGAVDAMKKLQGWTDTSVTHFNQLAVDGERLLLSIRYGDWSDFNLTEDHAKNWARDWKPHIQRYLHGYQAITGVDLMADTMNSREDSERYLLPSTLLQRKLDAQQNRSRALPHPRAALGALTTGYVELPNSMPRARALPYRKGE</sequence>
<name>A0A1Y1QWH6_9GAMM</name>